<evidence type="ECO:0000256" key="5">
    <source>
        <dbReference type="ARBA" id="ARBA00022741"/>
    </source>
</evidence>
<keyword evidence="2 8" id="KW-0963">Cytoplasm</keyword>
<dbReference type="PANTHER" id="PTHR43033:SF1">
    <property type="entry name" value="TRNA(ILE)-LYSIDINE SYNTHASE-RELATED"/>
    <property type="match status" value="1"/>
</dbReference>
<dbReference type="SMART" id="SM00977">
    <property type="entry name" value="TilS_C"/>
    <property type="match status" value="1"/>
</dbReference>
<dbReference type="InterPro" id="IPR011063">
    <property type="entry name" value="TilS/TtcA_N"/>
</dbReference>
<evidence type="ECO:0000256" key="4">
    <source>
        <dbReference type="ARBA" id="ARBA00022694"/>
    </source>
</evidence>
<dbReference type="HAMAP" id="MF_01161">
    <property type="entry name" value="tRNA_Ile_lys_synt"/>
    <property type="match status" value="1"/>
</dbReference>
<comment type="catalytic activity">
    <reaction evidence="7 8">
        <text>cytidine(34) in tRNA(Ile2) + L-lysine + ATP = lysidine(34) in tRNA(Ile2) + AMP + diphosphate + H(+)</text>
        <dbReference type="Rhea" id="RHEA:43744"/>
        <dbReference type="Rhea" id="RHEA-COMP:10625"/>
        <dbReference type="Rhea" id="RHEA-COMP:10670"/>
        <dbReference type="ChEBI" id="CHEBI:15378"/>
        <dbReference type="ChEBI" id="CHEBI:30616"/>
        <dbReference type="ChEBI" id="CHEBI:32551"/>
        <dbReference type="ChEBI" id="CHEBI:33019"/>
        <dbReference type="ChEBI" id="CHEBI:82748"/>
        <dbReference type="ChEBI" id="CHEBI:83665"/>
        <dbReference type="ChEBI" id="CHEBI:456215"/>
        <dbReference type="EC" id="6.3.4.19"/>
    </reaction>
</comment>
<dbReference type="EC" id="6.3.4.19" evidence="8"/>
<dbReference type="InterPro" id="IPR012795">
    <property type="entry name" value="tRNA_Ile_lys_synt_N"/>
</dbReference>
<evidence type="ECO:0000256" key="6">
    <source>
        <dbReference type="ARBA" id="ARBA00022840"/>
    </source>
</evidence>
<dbReference type="InterPro" id="IPR015262">
    <property type="entry name" value="tRNA_Ile_lys_synt_subst-bd"/>
</dbReference>
<organism evidence="10 11">
    <name type="scientific">Roseburia lenta</name>
    <dbReference type="NCBI Taxonomy" id="2763061"/>
    <lineage>
        <taxon>Bacteria</taxon>
        <taxon>Bacillati</taxon>
        <taxon>Bacillota</taxon>
        <taxon>Clostridia</taxon>
        <taxon>Lachnospirales</taxon>
        <taxon>Lachnospiraceae</taxon>
        <taxon>Roseburia</taxon>
    </lineage>
</organism>
<feature type="domain" description="Lysidine-tRNA(Ile) synthetase C-terminal" evidence="9">
    <location>
        <begin position="394"/>
        <end position="466"/>
    </location>
</feature>
<dbReference type="Proteomes" id="UP000643810">
    <property type="component" value="Unassembled WGS sequence"/>
</dbReference>
<dbReference type="EMBL" id="JACOPG010000003">
    <property type="protein sequence ID" value="MBC5686570.1"/>
    <property type="molecule type" value="Genomic_DNA"/>
</dbReference>
<keyword evidence="3 8" id="KW-0436">Ligase</keyword>
<accession>A0ABR7GGI9</accession>
<dbReference type="NCBIfam" id="TIGR02432">
    <property type="entry name" value="lysidine_TilS_N"/>
    <property type="match status" value="1"/>
</dbReference>
<gene>
    <name evidence="8 10" type="primary">tilS</name>
    <name evidence="10" type="ORF">H8R94_08160</name>
</gene>
<name>A0ABR7GGI9_9FIRM</name>
<keyword evidence="6 8" id="KW-0067">ATP-binding</keyword>
<dbReference type="SUPFAM" id="SSF56037">
    <property type="entry name" value="PheT/TilS domain"/>
    <property type="match status" value="1"/>
</dbReference>
<keyword evidence="4 8" id="KW-0819">tRNA processing</keyword>
<dbReference type="InterPro" id="IPR014729">
    <property type="entry name" value="Rossmann-like_a/b/a_fold"/>
</dbReference>
<evidence type="ECO:0000256" key="7">
    <source>
        <dbReference type="ARBA" id="ARBA00048539"/>
    </source>
</evidence>
<dbReference type="Pfam" id="PF11734">
    <property type="entry name" value="TilS_C"/>
    <property type="match status" value="1"/>
</dbReference>
<evidence type="ECO:0000313" key="11">
    <source>
        <dbReference type="Proteomes" id="UP000643810"/>
    </source>
</evidence>
<dbReference type="Pfam" id="PF09179">
    <property type="entry name" value="TilS"/>
    <property type="match status" value="1"/>
</dbReference>
<evidence type="ECO:0000259" key="9">
    <source>
        <dbReference type="SMART" id="SM00977"/>
    </source>
</evidence>
<comment type="subcellular location">
    <subcellularLocation>
        <location evidence="1 8">Cytoplasm</location>
    </subcellularLocation>
</comment>
<reference evidence="10 11" key="1">
    <citation type="submission" date="2020-08" db="EMBL/GenBank/DDBJ databases">
        <title>Genome public.</title>
        <authorList>
            <person name="Liu C."/>
            <person name="Sun Q."/>
        </authorList>
    </citation>
    <scope>NUCLEOTIDE SEQUENCE [LARGE SCALE GENOMIC DNA]</scope>
    <source>
        <strain evidence="10 11">NSJ-9</strain>
    </source>
</reference>
<dbReference type="NCBIfam" id="TIGR02433">
    <property type="entry name" value="lysidine_TilS_C"/>
    <property type="match status" value="1"/>
</dbReference>
<sequence>MQQAKWEESVCRFIEQEDLIHPGDGVLVGVSGGADSVALLRFLWQMRDRLGICLRCIHVEHGIRGQESLWDQYFVEELCRDLGIEERTISVKDRLQDAVLAQTAVEEAAREARYAVLTQEAEAWEKELGHPVRIALAHHAGDNGETMLFHLVRGTGLEGMRGMPVKRGRIIRPFLSSSRAQVEAYLAGLGQSYCQDSTNTDIHYDRNRLRHQVMPELQKINAQAGDHLGREALYLGQVADYIRQVAKDLLAQSRQGDLLLAEPLKDQPSFLRCQVLYLWLAAYVAGLRDISTAHLEALDQLLAAQTGRRVELPYGLSVARTYEGLEMRCGDSGLEKEDLCHTFSAEEIQEGIRIPLPETGKYIEVSSFSYDPKMEIPRKFYTKWFDYDKIKNAIQLRYRRKGDYLTVTASGGRKSLQDYFVNEKVSRWERDRVPLLCDGDHVIWAVGYRISTYYKVDDHTKRILKIQVLEENENE</sequence>
<dbReference type="Gene3D" id="3.40.50.620">
    <property type="entry name" value="HUPs"/>
    <property type="match status" value="1"/>
</dbReference>
<comment type="similarity">
    <text evidence="8">Belongs to the tRNA(Ile)-lysidine synthase family.</text>
</comment>
<dbReference type="InterPro" id="IPR012796">
    <property type="entry name" value="Lysidine-tRNA-synth_C"/>
</dbReference>
<evidence type="ECO:0000256" key="3">
    <source>
        <dbReference type="ARBA" id="ARBA00022598"/>
    </source>
</evidence>
<dbReference type="InterPro" id="IPR012094">
    <property type="entry name" value="tRNA_Ile_lys_synt"/>
</dbReference>
<comment type="function">
    <text evidence="8">Ligates lysine onto the cytidine present at position 34 of the AUA codon-specific tRNA(Ile) that contains the anticodon CAU, in an ATP-dependent manner. Cytidine is converted to lysidine, thus changing the amino acid specificity of the tRNA from methionine to isoleucine.</text>
</comment>
<dbReference type="GO" id="GO:0032267">
    <property type="term" value="F:tRNA(Ile)-lysidine synthase activity"/>
    <property type="evidence" value="ECO:0007669"/>
    <property type="project" value="UniProtKB-EC"/>
</dbReference>
<comment type="domain">
    <text evidence="8">The N-terminal region contains the highly conserved SGGXDS motif, predicted to be a P-loop motif involved in ATP binding.</text>
</comment>
<proteinExistence type="inferred from homology"/>
<evidence type="ECO:0000313" key="10">
    <source>
        <dbReference type="EMBL" id="MBC5686570.1"/>
    </source>
</evidence>
<dbReference type="Pfam" id="PF01171">
    <property type="entry name" value="ATP_bind_3"/>
    <property type="match status" value="1"/>
</dbReference>
<dbReference type="CDD" id="cd01992">
    <property type="entry name" value="TilS_N"/>
    <property type="match status" value="1"/>
</dbReference>
<dbReference type="SUPFAM" id="SSF82829">
    <property type="entry name" value="MesJ substrate recognition domain-like"/>
    <property type="match status" value="1"/>
</dbReference>
<keyword evidence="11" id="KW-1185">Reference proteome</keyword>
<feature type="binding site" evidence="8">
    <location>
        <begin position="31"/>
        <end position="36"/>
    </location>
    <ligand>
        <name>ATP</name>
        <dbReference type="ChEBI" id="CHEBI:30616"/>
    </ligand>
</feature>
<dbReference type="PANTHER" id="PTHR43033">
    <property type="entry name" value="TRNA(ILE)-LYSIDINE SYNTHASE-RELATED"/>
    <property type="match status" value="1"/>
</dbReference>
<keyword evidence="5 8" id="KW-0547">Nucleotide-binding</keyword>
<comment type="caution">
    <text evidence="10">The sequence shown here is derived from an EMBL/GenBank/DDBJ whole genome shotgun (WGS) entry which is preliminary data.</text>
</comment>
<evidence type="ECO:0000256" key="8">
    <source>
        <dbReference type="HAMAP-Rule" id="MF_01161"/>
    </source>
</evidence>
<evidence type="ECO:0000256" key="1">
    <source>
        <dbReference type="ARBA" id="ARBA00004496"/>
    </source>
</evidence>
<evidence type="ECO:0000256" key="2">
    <source>
        <dbReference type="ARBA" id="ARBA00022490"/>
    </source>
</evidence>
<dbReference type="RefSeq" id="WP_186854368.1">
    <property type="nucleotide sequence ID" value="NZ_JACOPG010000003.1"/>
</dbReference>
<protein>
    <recommendedName>
        <fullName evidence="8">tRNA(Ile)-lysidine synthase</fullName>
        <ecNumber evidence="8">6.3.4.19</ecNumber>
    </recommendedName>
    <alternativeName>
        <fullName evidence="8">tRNA(Ile)-2-lysyl-cytidine synthase</fullName>
    </alternativeName>
    <alternativeName>
        <fullName evidence="8">tRNA(Ile)-lysidine synthetase</fullName>
    </alternativeName>
</protein>
<dbReference type="SUPFAM" id="SSF52402">
    <property type="entry name" value="Adenine nucleotide alpha hydrolases-like"/>
    <property type="match status" value="1"/>
</dbReference>